<keyword evidence="5" id="KW-0378">Hydrolase</keyword>
<reference evidence="5 6" key="1">
    <citation type="submission" date="2021-08" db="EMBL/GenBank/DDBJ databases">
        <title>Caldovatus sediminis gen. nov., sp. nov., a moderately thermophilic bacterium isolated from a hot spring.</title>
        <authorList>
            <person name="Hu C.-J."/>
            <person name="Li W.-J."/>
            <person name="Xian W.-D."/>
        </authorList>
    </citation>
    <scope>NUCLEOTIDE SEQUENCE [LARGE SCALE GENOMIC DNA]</scope>
    <source>
        <strain evidence="5 6">SYSU G05006</strain>
    </source>
</reference>
<organism evidence="5 6">
    <name type="scientific">Caldovatus aquaticus</name>
    <dbReference type="NCBI Taxonomy" id="2865671"/>
    <lineage>
        <taxon>Bacteria</taxon>
        <taxon>Pseudomonadati</taxon>
        <taxon>Pseudomonadota</taxon>
        <taxon>Alphaproteobacteria</taxon>
        <taxon>Acetobacterales</taxon>
        <taxon>Roseomonadaceae</taxon>
        <taxon>Caldovatus</taxon>
    </lineage>
</organism>
<comment type="caution">
    <text evidence="5">The sequence shown here is derived from an EMBL/GenBank/DDBJ whole genome shotgun (WGS) entry which is preliminary data.</text>
</comment>
<dbReference type="PANTHER" id="PTHR30408">
    <property type="entry name" value="TYPE-1 RESTRICTION ENZYME ECOKI SPECIFICITY PROTEIN"/>
    <property type="match status" value="1"/>
</dbReference>
<dbReference type="PANTHER" id="PTHR30408:SF12">
    <property type="entry name" value="TYPE I RESTRICTION ENZYME MJAVIII SPECIFICITY SUBUNIT"/>
    <property type="match status" value="1"/>
</dbReference>
<gene>
    <name evidence="5" type="ORF">K1J50_12735</name>
</gene>
<feature type="domain" description="Type I restriction modification DNA specificity" evidence="4">
    <location>
        <begin position="68"/>
        <end position="163"/>
    </location>
</feature>
<keyword evidence="3" id="KW-0238">DNA-binding</keyword>
<dbReference type="SUPFAM" id="SSF116734">
    <property type="entry name" value="DNA methylase specificity domain"/>
    <property type="match status" value="2"/>
</dbReference>
<keyword evidence="6" id="KW-1185">Reference proteome</keyword>
<dbReference type="EMBL" id="JAHZUY010000037">
    <property type="protein sequence ID" value="MBW8270347.1"/>
    <property type="molecule type" value="Genomic_DNA"/>
</dbReference>
<proteinExistence type="inferred from homology"/>
<dbReference type="Pfam" id="PF01420">
    <property type="entry name" value="Methylase_S"/>
    <property type="match status" value="1"/>
</dbReference>
<evidence type="ECO:0000313" key="5">
    <source>
        <dbReference type="EMBL" id="MBW8270347.1"/>
    </source>
</evidence>
<keyword evidence="2" id="KW-0680">Restriction system</keyword>
<dbReference type="EC" id="3.1.21.-" evidence="5"/>
<dbReference type="Proteomes" id="UP001519924">
    <property type="component" value="Unassembled WGS sequence"/>
</dbReference>
<dbReference type="InterPro" id="IPR044946">
    <property type="entry name" value="Restrct_endonuc_typeI_TRD_sf"/>
</dbReference>
<dbReference type="GO" id="GO:0004519">
    <property type="term" value="F:endonuclease activity"/>
    <property type="evidence" value="ECO:0007669"/>
    <property type="project" value="UniProtKB-KW"/>
</dbReference>
<keyword evidence="5" id="KW-0255">Endonuclease</keyword>
<evidence type="ECO:0000259" key="4">
    <source>
        <dbReference type="Pfam" id="PF01420"/>
    </source>
</evidence>
<comment type="similarity">
    <text evidence="1">Belongs to the type-I restriction system S methylase family.</text>
</comment>
<dbReference type="InterPro" id="IPR052021">
    <property type="entry name" value="Type-I_RS_S_subunit"/>
</dbReference>
<evidence type="ECO:0000313" key="6">
    <source>
        <dbReference type="Proteomes" id="UP001519924"/>
    </source>
</evidence>
<keyword evidence="5" id="KW-0540">Nuclease</keyword>
<evidence type="ECO:0000256" key="1">
    <source>
        <dbReference type="ARBA" id="ARBA00010923"/>
    </source>
</evidence>
<accession>A0ABS7F409</accession>
<name>A0ABS7F409_9PROT</name>
<dbReference type="GO" id="GO:0016787">
    <property type="term" value="F:hydrolase activity"/>
    <property type="evidence" value="ECO:0007669"/>
    <property type="project" value="UniProtKB-KW"/>
</dbReference>
<evidence type="ECO:0000256" key="3">
    <source>
        <dbReference type="ARBA" id="ARBA00023125"/>
    </source>
</evidence>
<sequence length="374" mass="41054">MALGEVAEPVARPVAPRPDDTYRFIGVKWWGEGVYEFARKPGTETAASVLFRVEPDDLVINKIWARHGSIGVVPPDLAGAVGSNEFPTFRAKPERLLPRWLHWWSKSRSAWEACAGLSFGSSGKNRIKPAEFLCIPLPLPPLSEQERIVARLDAVEARLIARRRAAEAVEAELAQALATAFRRITADAPRARMGDVAPITRRPVSIQPDATYREIGARAFGRGLFEKPPLRGDSLTWQKLFEIQEGDLVISNIKAWEGAFAVAEASHHGTVGSHRYLTSVADPERAAPSFLCYYLQSPEGLAQVQAASPGSADRNRTLSQERFSAIEVPLPPLDAQRWFDRLQQKARAAREAAAAATGELDRLLPALLAEAFGP</sequence>
<dbReference type="Gene3D" id="3.90.220.20">
    <property type="entry name" value="DNA methylase specificity domains"/>
    <property type="match status" value="2"/>
</dbReference>
<protein>
    <submittedName>
        <fullName evidence="5">Restriction endonuclease subunit S</fullName>
        <ecNumber evidence="5">3.1.21.-</ecNumber>
    </submittedName>
</protein>
<dbReference type="RefSeq" id="WP_220118090.1">
    <property type="nucleotide sequence ID" value="NZ_JAHZUY010000037.1"/>
</dbReference>
<evidence type="ECO:0000256" key="2">
    <source>
        <dbReference type="ARBA" id="ARBA00022747"/>
    </source>
</evidence>
<dbReference type="InterPro" id="IPR000055">
    <property type="entry name" value="Restrct_endonuc_typeI_TRD"/>
</dbReference>